<dbReference type="Gene3D" id="3.40.50.10390">
    <property type="entry name" value="Gingipain r, domain 1"/>
    <property type="match status" value="1"/>
</dbReference>
<dbReference type="AlphaFoldDB" id="A0A098E806"/>
<gene>
    <name evidence="1" type="ORF">MSIBF_A1140002</name>
</gene>
<reference evidence="1" key="1">
    <citation type="submission" date="2014-09" db="EMBL/GenBank/DDBJ databases">
        <authorList>
            <person name="Probst J Alexander"/>
        </authorList>
    </citation>
    <scope>NUCLEOTIDE SEQUENCE</scope>
</reference>
<accession>A0A098E806</accession>
<dbReference type="EMBL" id="CCXY01000018">
    <property type="protein sequence ID" value="CEG11095.1"/>
    <property type="molecule type" value="Genomic_DNA"/>
</dbReference>
<evidence type="ECO:0000313" key="1">
    <source>
        <dbReference type="EMBL" id="CEG11095.1"/>
    </source>
</evidence>
<name>A0A098E806_9ZZZZ</name>
<dbReference type="InterPro" id="IPR029031">
    <property type="entry name" value="Gingipain_N_sf"/>
</dbReference>
<proteinExistence type="predicted"/>
<protein>
    <submittedName>
        <fullName evidence="1">Uncharacterized protein</fullName>
    </submittedName>
</protein>
<sequence>MKAIITNKEILQEKFKDNFLEIESKLKEYCKVFDGKLFYTNKTKPDEIRNVFDEAEKEGVNSFVIVGGNDVIPFFKLKNPASDDGDEIVYSDNPYASKDNDYFIPERSLGRIPDGNNAEFLLSVLENFIGIKKDKRKGKFGCTAAEWIKASKEVYKAVNGRTLKISPPIKSNTIETKWTQ</sequence>
<organism evidence="1">
    <name type="scientific">groundwater metagenome</name>
    <dbReference type="NCBI Taxonomy" id="717931"/>
    <lineage>
        <taxon>unclassified sequences</taxon>
        <taxon>metagenomes</taxon>
        <taxon>ecological metagenomes</taxon>
    </lineage>
</organism>